<evidence type="ECO:0000256" key="3">
    <source>
        <dbReference type="ARBA" id="ARBA00022989"/>
    </source>
</evidence>
<dbReference type="Gene3D" id="1.20.58.340">
    <property type="entry name" value="Magnesium transport protein CorA, transmembrane region"/>
    <property type="match status" value="2"/>
</dbReference>
<feature type="transmembrane region" description="Helical" evidence="5">
    <location>
        <begin position="564"/>
        <end position="583"/>
    </location>
</feature>
<evidence type="ECO:0000313" key="6">
    <source>
        <dbReference type="EMBL" id="CCC50090.1"/>
    </source>
</evidence>
<dbReference type="VEuPathDB" id="TriTrypDB:TvY486_0806970"/>
<reference evidence="6" key="1">
    <citation type="journal article" date="2012" name="Proc. Natl. Acad. Sci. U.S.A.">
        <title>Antigenic diversity is generated by distinct evolutionary mechanisms in African trypanosome species.</title>
        <authorList>
            <person name="Jackson A.P."/>
            <person name="Berry A."/>
            <person name="Aslett M."/>
            <person name="Allison H.C."/>
            <person name="Burton P."/>
            <person name="Vavrova-Anderson J."/>
            <person name="Brown R."/>
            <person name="Browne H."/>
            <person name="Corton N."/>
            <person name="Hauser H."/>
            <person name="Gamble J."/>
            <person name="Gilderthorp R."/>
            <person name="Marcello L."/>
            <person name="McQuillan J."/>
            <person name="Otto T.D."/>
            <person name="Quail M.A."/>
            <person name="Sanders M.J."/>
            <person name="van Tonder A."/>
            <person name="Ginger M.L."/>
            <person name="Field M.C."/>
            <person name="Barry J.D."/>
            <person name="Hertz-Fowler C."/>
            <person name="Berriman M."/>
        </authorList>
    </citation>
    <scope>NUCLEOTIDE SEQUENCE</scope>
    <source>
        <strain evidence="6">Y486</strain>
    </source>
</reference>
<gene>
    <name evidence="6" type="ORF">TVY486_0806970</name>
</gene>
<feature type="transmembrane region" description="Helical" evidence="5">
    <location>
        <begin position="595"/>
        <end position="612"/>
    </location>
</feature>
<dbReference type="SUPFAM" id="SSF143865">
    <property type="entry name" value="CorA soluble domain-like"/>
    <property type="match status" value="1"/>
</dbReference>
<dbReference type="InterPro" id="IPR045863">
    <property type="entry name" value="CorA_TM1_TM2"/>
</dbReference>
<keyword evidence="3 5" id="KW-1133">Transmembrane helix</keyword>
<dbReference type="EMBL" id="HE573024">
    <property type="protein sequence ID" value="CCC50090.1"/>
    <property type="molecule type" value="Genomic_DNA"/>
</dbReference>
<dbReference type="PANTHER" id="PTHR21535">
    <property type="entry name" value="MAGNESIUM AND COBALT TRANSPORT PROTEIN/MITOCHONDRIAL IMPORT INNER MEMBRANE TRANSLOCASE SUBUNIT TIM8"/>
    <property type="match status" value="1"/>
</dbReference>
<evidence type="ECO:0000256" key="4">
    <source>
        <dbReference type="ARBA" id="ARBA00023136"/>
    </source>
</evidence>
<evidence type="ECO:0000256" key="2">
    <source>
        <dbReference type="ARBA" id="ARBA00022692"/>
    </source>
</evidence>
<proteinExistence type="predicted"/>
<protein>
    <recommendedName>
        <fullName evidence="7">CorA-like Mg2+ transporter protein</fullName>
    </recommendedName>
</protein>
<evidence type="ECO:0000256" key="1">
    <source>
        <dbReference type="ARBA" id="ARBA00004141"/>
    </source>
</evidence>
<feature type="transmembrane region" description="Helical" evidence="5">
    <location>
        <begin position="632"/>
        <end position="655"/>
    </location>
</feature>
<keyword evidence="2 5" id="KW-0812">Transmembrane</keyword>
<evidence type="ECO:0008006" key="7">
    <source>
        <dbReference type="Google" id="ProtNLM"/>
    </source>
</evidence>
<feature type="non-terminal residue" evidence="6">
    <location>
        <position position="660"/>
    </location>
</feature>
<name>G0TZR2_TRYVY</name>
<organism evidence="6">
    <name type="scientific">Trypanosoma vivax (strain Y486)</name>
    <dbReference type="NCBI Taxonomy" id="1055687"/>
    <lineage>
        <taxon>Eukaryota</taxon>
        <taxon>Discoba</taxon>
        <taxon>Euglenozoa</taxon>
        <taxon>Kinetoplastea</taxon>
        <taxon>Metakinetoplastina</taxon>
        <taxon>Trypanosomatida</taxon>
        <taxon>Trypanosomatidae</taxon>
        <taxon>Trypanosoma</taxon>
        <taxon>Duttonella</taxon>
    </lineage>
</organism>
<accession>G0TZR2</accession>
<keyword evidence="4 5" id="KW-0472">Membrane</keyword>
<comment type="subcellular location">
    <subcellularLocation>
        <location evidence="1">Membrane</location>
        <topology evidence="1">Multi-pass membrane protein</topology>
    </subcellularLocation>
</comment>
<dbReference type="SUPFAM" id="SSF144083">
    <property type="entry name" value="Magnesium transport protein CorA, transmembrane region"/>
    <property type="match status" value="1"/>
</dbReference>
<evidence type="ECO:0000256" key="5">
    <source>
        <dbReference type="SAM" id="Phobius"/>
    </source>
</evidence>
<dbReference type="GO" id="GO:0016020">
    <property type="term" value="C:membrane"/>
    <property type="evidence" value="ECO:0007669"/>
    <property type="project" value="UniProtKB-SubCell"/>
</dbReference>
<dbReference type="PANTHER" id="PTHR21535:SF93">
    <property type="entry name" value="CORA-LIKE MG2+ TRANSPORTER PROTEIN"/>
    <property type="match status" value="1"/>
</dbReference>
<dbReference type="InterPro" id="IPR045861">
    <property type="entry name" value="CorA_cytoplasmic_dom"/>
</dbReference>
<dbReference type="AlphaFoldDB" id="G0TZR2"/>
<sequence length="660" mass="72258">MNTSPLPKQINSNAVRVERMAVMQQQELAASRSGNSSISRAVECVVPVNGGEQEIPSSRFRQREEKEAQQGVVGETPLLGLCLTIQRVDGSIDQWKSLTRVHQLVQLLCGDAVTGKDGACRDSHRASIAQVNKEISRVLRPSEPFDPATVPQLNHVAITQQRVEDSVISREKLCVDSSISFFWIDMSGVPQSRDMDVLFDLVTVNRLTERRWRTEAAAAAPLCYKNDANPSKSLGSFVPVSTSGEDLAHTYCSVEDLNTEGAELDFIHAFVEEQYVQLRLAAVPSMNASPGAGGTVAGGSVEEGIDISPAGRPFVAGGETTEVGRGVPAEIFVQSLRGDAVFFDSEEDLDVRPVHLLCFRNGMVTWRVYPEVAGWRNLLLRLADHLNNLGNVESKPTVGKKLTLTTSFLLHAILDELCAVLLPDTTAVINEVDAIDAMLPLIRQRQSDQADVLRRVRLLRRRISFHRHMLLSKVNILVQLGRSVMRVSMDFINATEGANTATNAVSSNKGAVSAHRLVTPLPQSTRSSFFTAPGRCNVATVRWSGGDYASVAVRMQHFLRQLDGARTILGNAIIIYSSGAVAVNNRLSNKSDYNTVVLSFIALACLPPSVLASQWGMNCYVPWVDLDSTVPFWIIVGFTVVYIVSLSVYPIYCLVTGRIE</sequence>